<comment type="caution">
    <text evidence="1">The sequence shown here is derived from an EMBL/GenBank/DDBJ whole genome shotgun (WGS) entry which is preliminary data.</text>
</comment>
<name>A0A8J4EFF6_9ACTN</name>
<gene>
    <name evidence="1" type="ORF">Voc01_075000</name>
</gene>
<proteinExistence type="predicted"/>
<accession>A0A8J4EFF6</accession>
<reference evidence="1" key="1">
    <citation type="submission" date="2021-01" db="EMBL/GenBank/DDBJ databases">
        <title>Whole genome shotgun sequence of Virgisporangium ochraceum NBRC 16418.</title>
        <authorList>
            <person name="Komaki H."/>
            <person name="Tamura T."/>
        </authorList>
    </citation>
    <scope>NUCLEOTIDE SEQUENCE</scope>
    <source>
        <strain evidence="1">NBRC 16418</strain>
    </source>
</reference>
<protein>
    <submittedName>
        <fullName evidence="1">Uncharacterized protein</fullName>
    </submittedName>
</protein>
<evidence type="ECO:0000313" key="2">
    <source>
        <dbReference type="Proteomes" id="UP000635606"/>
    </source>
</evidence>
<organism evidence="1 2">
    <name type="scientific">Virgisporangium ochraceum</name>
    <dbReference type="NCBI Taxonomy" id="65505"/>
    <lineage>
        <taxon>Bacteria</taxon>
        <taxon>Bacillati</taxon>
        <taxon>Actinomycetota</taxon>
        <taxon>Actinomycetes</taxon>
        <taxon>Micromonosporales</taxon>
        <taxon>Micromonosporaceae</taxon>
        <taxon>Virgisporangium</taxon>
    </lineage>
</organism>
<dbReference type="Proteomes" id="UP000635606">
    <property type="component" value="Unassembled WGS sequence"/>
</dbReference>
<dbReference type="RefSeq" id="WP_203932433.1">
    <property type="nucleotide sequence ID" value="NZ_BOPH01000102.1"/>
</dbReference>
<dbReference type="EMBL" id="BOPH01000102">
    <property type="protein sequence ID" value="GIJ72583.1"/>
    <property type="molecule type" value="Genomic_DNA"/>
</dbReference>
<keyword evidence="2" id="KW-1185">Reference proteome</keyword>
<dbReference type="AlphaFoldDB" id="A0A8J4EFF6"/>
<evidence type="ECO:0000313" key="1">
    <source>
        <dbReference type="EMBL" id="GIJ72583.1"/>
    </source>
</evidence>
<sequence length="102" mass="10985">MAQAGAAVAGNSVIGFTDNSVDETLFLVEITSQRWERVWDRRNQLWYPQLVQYFRSITVPAHPATGEVSVPVTAGTGYDCRTTVTAVAGAVRSQTAYSAGSC</sequence>